<evidence type="ECO:0000313" key="10">
    <source>
        <dbReference type="Proteomes" id="UP000294644"/>
    </source>
</evidence>
<protein>
    <submittedName>
        <fullName evidence="9">RagB/SusD family nutrient uptake outer membrane protein</fullName>
    </submittedName>
</protein>
<sequence length="480" mass="52433">MKNLYLMLIAALVIVSCSDTDALNPVNQTRISDATAFATPQRVGQLVLGMYSGVKVGNFYGGRFLNYQDVRGPEFNNERNNGVTNLFTWNFGVQSSTNEVQNLWSAAYIAINRCNVVIGGLETSPITPELKTTFTAEARFLRALSYYSLLTLYAKPYTQDNGASLGVPLRLVAETSGGNNDLVRSSVADVYKQVIDDLNFAEANLPLTNTTAFNNTTRAHRNTAIALKTRVYLSMGKYPEVVTEANKIVSISAPFTATSGVPNAMTPTIQAAFASAAVTVENVFSFPYGPNDLQGTQNGLVHYYNASSVGGSEYSLAPTSITANTDWKTSDSRRNFNVVLLGKTWLHKWTKSQSDPDFVPVIRYSEVLLNLSEALARSSNSLDARAIQLLNAVRGRSDATTVFTSASFANVQALLDQIAIERRIELLGEGFSSPDIMRLKQNFPAKGLAPSVNTTDTQYLWPIPLNELLYNKLAVQNPGH</sequence>
<keyword evidence="10" id="KW-1185">Reference proteome</keyword>
<keyword evidence="3 6" id="KW-0732">Signal</keyword>
<evidence type="ECO:0000256" key="1">
    <source>
        <dbReference type="ARBA" id="ARBA00004442"/>
    </source>
</evidence>
<reference evidence="9 10" key="1">
    <citation type="submission" date="2019-03" db="EMBL/GenBank/DDBJ databases">
        <title>Flavobacterium LB-D12 sp. nov., isolated from arctic soil.</title>
        <authorList>
            <person name="Chaudhary D.K."/>
        </authorList>
    </citation>
    <scope>NUCLEOTIDE SEQUENCE [LARGE SCALE GENOMIC DNA]</scope>
    <source>
        <strain evidence="9 10">LB-D12</strain>
    </source>
</reference>
<dbReference type="SUPFAM" id="SSF48452">
    <property type="entry name" value="TPR-like"/>
    <property type="match status" value="1"/>
</dbReference>
<dbReference type="OrthoDB" id="9792139at2"/>
<evidence type="ECO:0000259" key="7">
    <source>
        <dbReference type="Pfam" id="PF07980"/>
    </source>
</evidence>
<gene>
    <name evidence="9" type="ORF">E0F91_13295</name>
</gene>
<dbReference type="Pfam" id="PF14322">
    <property type="entry name" value="SusD-like_3"/>
    <property type="match status" value="1"/>
</dbReference>
<evidence type="ECO:0000256" key="2">
    <source>
        <dbReference type="ARBA" id="ARBA00006275"/>
    </source>
</evidence>
<organism evidence="9 10">
    <name type="scientific">Flavobacterium sandaracinum</name>
    <dbReference type="NCBI Taxonomy" id="2541733"/>
    <lineage>
        <taxon>Bacteria</taxon>
        <taxon>Pseudomonadati</taxon>
        <taxon>Bacteroidota</taxon>
        <taxon>Flavobacteriia</taxon>
        <taxon>Flavobacteriales</taxon>
        <taxon>Flavobacteriaceae</taxon>
        <taxon>Flavobacterium</taxon>
    </lineage>
</organism>
<feature type="domain" description="RagB/SusD" evidence="7">
    <location>
        <begin position="322"/>
        <end position="480"/>
    </location>
</feature>
<evidence type="ECO:0000259" key="8">
    <source>
        <dbReference type="Pfam" id="PF14322"/>
    </source>
</evidence>
<comment type="caution">
    <text evidence="9">The sequence shown here is derived from an EMBL/GenBank/DDBJ whole genome shotgun (WGS) entry which is preliminary data.</text>
</comment>
<comment type="subcellular location">
    <subcellularLocation>
        <location evidence="1">Cell outer membrane</location>
    </subcellularLocation>
</comment>
<evidence type="ECO:0000256" key="3">
    <source>
        <dbReference type="ARBA" id="ARBA00022729"/>
    </source>
</evidence>
<dbReference type="CDD" id="cd08977">
    <property type="entry name" value="SusD"/>
    <property type="match status" value="1"/>
</dbReference>
<comment type="similarity">
    <text evidence="2">Belongs to the SusD family.</text>
</comment>
<evidence type="ECO:0000313" key="9">
    <source>
        <dbReference type="EMBL" id="TDE02060.1"/>
    </source>
</evidence>
<dbReference type="Pfam" id="PF07980">
    <property type="entry name" value="SusD_RagB"/>
    <property type="match status" value="1"/>
</dbReference>
<dbReference type="Proteomes" id="UP000294644">
    <property type="component" value="Unassembled WGS sequence"/>
</dbReference>
<evidence type="ECO:0000256" key="4">
    <source>
        <dbReference type="ARBA" id="ARBA00023136"/>
    </source>
</evidence>
<keyword evidence="4" id="KW-0472">Membrane</keyword>
<feature type="signal peptide" evidence="6">
    <location>
        <begin position="1"/>
        <end position="22"/>
    </location>
</feature>
<dbReference type="GO" id="GO:0009279">
    <property type="term" value="C:cell outer membrane"/>
    <property type="evidence" value="ECO:0007669"/>
    <property type="project" value="UniProtKB-SubCell"/>
</dbReference>
<dbReference type="EMBL" id="SMFN01000017">
    <property type="protein sequence ID" value="TDE02060.1"/>
    <property type="molecule type" value="Genomic_DNA"/>
</dbReference>
<keyword evidence="5" id="KW-0998">Cell outer membrane</keyword>
<feature type="chain" id="PRO_5020380786" evidence="6">
    <location>
        <begin position="23"/>
        <end position="480"/>
    </location>
</feature>
<dbReference type="AlphaFoldDB" id="A0A4R5CRQ9"/>
<accession>A0A4R5CRQ9</accession>
<evidence type="ECO:0000256" key="5">
    <source>
        <dbReference type="ARBA" id="ARBA00023237"/>
    </source>
</evidence>
<name>A0A4R5CRQ9_9FLAO</name>
<dbReference type="PROSITE" id="PS51257">
    <property type="entry name" value="PROKAR_LIPOPROTEIN"/>
    <property type="match status" value="1"/>
</dbReference>
<dbReference type="Gene3D" id="1.25.40.390">
    <property type="match status" value="1"/>
</dbReference>
<dbReference type="InterPro" id="IPR012944">
    <property type="entry name" value="SusD_RagB_dom"/>
</dbReference>
<dbReference type="InterPro" id="IPR011990">
    <property type="entry name" value="TPR-like_helical_dom_sf"/>
</dbReference>
<dbReference type="InterPro" id="IPR033985">
    <property type="entry name" value="SusD-like_N"/>
</dbReference>
<proteinExistence type="inferred from homology"/>
<evidence type="ECO:0000256" key="6">
    <source>
        <dbReference type="SAM" id="SignalP"/>
    </source>
</evidence>
<feature type="domain" description="SusD-like N-terminal" evidence="8">
    <location>
        <begin position="85"/>
        <end position="233"/>
    </location>
</feature>
<dbReference type="RefSeq" id="WP_132066947.1">
    <property type="nucleotide sequence ID" value="NZ_SMFN01000017.1"/>
</dbReference>